<keyword evidence="2" id="KW-0732">Signal</keyword>
<evidence type="ECO:0000256" key="2">
    <source>
        <dbReference type="SAM" id="SignalP"/>
    </source>
</evidence>
<evidence type="ECO:0000313" key="3">
    <source>
        <dbReference type="EMBL" id="ATV60683.1"/>
    </source>
</evidence>
<name>A0AAD0F1H6_9FUSO</name>
<dbReference type="PANTHER" id="PTHR30203:SF23">
    <property type="entry name" value="OUTER MEMBRANE EFFLUX PROTEIN"/>
    <property type="match status" value="1"/>
</dbReference>
<reference evidence="3 4" key="1">
    <citation type="submission" date="2017-11" db="EMBL/GenBank/DDBJ databases">
        <title>Genome sequencing of Fusobacterium periodonticum KCOM 1263.</title>
        <authorList>
            <person name="Kook J.-K."/>
            <person name="Park S.-N."/>
            <person name="Lim Y.K."/>
        </authorList>
    </citation>
    <scope>NUCLEOTIDE SEQUENCE [LARGE SCALE GENOMIC DNA]</scope>
    <source>
        <strain evidence="3 4">KCOM 1263</strain>
    </source>
</reference>
<dbReference type="Proteomes" id="UP000228552">
    <property type="component" value="Chromosome"/>
</dbReference>
<dbReference type="PANTHER" id="PTHR30203">
    <property type="entry name" value="OUTER MEMBRANE CATION EFFLUX PROTEIN"/>
    <property type="match status" value="1"/>
</dbReference>
<comment type="similarity">
    <text evidence="1">Belongs to the outer membrane factor (OMF) (TC 1.B.17) family.</text>
</comment>
<organism evidence="3 4">
    <name type="scientific">Fusobacterium pseudoperiodonticum</name>
    <dbReference type="NCBI Taxonomy" id="2663009"/>
    <lineage>
        <taxon>Bacteria</taxon>
        <taxon>Fusobacteriati</taxon>
        <taxon>Fusobacteriota</taxon>
        <taxon>Fusobacteriia</taxon>
        <taxon>Fusobacteriales</taxon>
        <taxon>Fusobacteriaceae</taxon>
        <taxon>Fusobacterium</taxon>
    </lineage>
</organism>
<accession>A0AAD0F1H6</accession>
<evidence type="ECO:0000313" key="4">
    <source>
        <dbReference type="Proteomes" id="UP000228552"/>
    </source>
</evidence>
<sequence length="473" mass="54015">MKKVALCLGAFLLVACANIPNLEKNEKISNISNISIKNSSQDFDLTFHSEKWWLVLNDSSLNHLIELVLKNNKSLQIAKLNIKKSEEAINLSKSSKNLDISFRSGLTRIETRENPLKNLTGKDNYSLYNIGLQTSYEFDLFDKFDNSIKEKEYQKIAVDASSKLAELTLEYQTFKLYAYYLYLNEERSNLEDRKALLEKLYSMEKIGVEIGKSLEDNVLVIKEMLVGVNILLNKNEENINLVKNNLYLLVGTTSSIEVDNILNNTKNKDFKKLSSKIIIPSSVQSDIIINRPNVQYYLALIEAQDSKIKSLKANFYPSFSITGLLSYKSLKLSDLISPKNLVGIISPSIHLPILDSGRIKSTYKIAGIDYNIFVEEYNNEILNSYKDINEKLIQYNSAKNINIESEKLLKIRDEQLTRSKKRFEIGLGTEKAYITEKYNYLATKLEDSQNNLMLFNTKIDFLNSIGGAYSPKN</sequence>
<feature type="signal peptide" evidence="2">
    <location>
        <begin position="1"/>
        <end position="17"/>
    </location>
</feature>
<dbReference type="AlphaFoldDB" id="A0AAD0F1H6"/>
<dbReference type="Pfam" id="PF02321">
    <property type="entry name" value="OEP"/>
    <property type="match status" value="2"/>
</dbReference>
<dbReference type="Gene3D" id="2.20.200.10">
    <property type="entry name" value="Outer membrane efflux proteins (OEP)"/>
    <property type="match status" value="1"/>
</dbReference>
<dbReference type="InterPro" id="IPR003423">
    <property type="entry name" value="OMP_efflux"/>
</dbReference>
<dbReference type="RefSeq" id="WP_099986438.1">
    <property type="nucleotide sequence ID" value="NZ_CP024700.1"/>
</dbReference>
<feature type="chain" id="PRO_5042294783" description="TolC family protein" evidence="2">
    <location>
        <begin position="18"/>
        <end position="473"/>
    </location>
</feature>
<dbReference type="PROSITE" id="PS51257">
    <property type="entry name" value="PROKAR_LIPOPROTEIN"/>
    <property type="match status" value="1"/>
</dbReference>
<dbReference type="SUPFAM" id="SSF56954">
    <property type="entry name" value="Outer membrane efflux proteins (OEP)"/>
    <property type="match status" value="1"/>
</dbReference>
<keyword evidence="4" id="KW-1185">Reference proteome</keyword>
<dbReference type="EMBL" id="CP024700">
    <property type="protein sequence ID" value="ATV60683.1"/>
    <property type="molecule type" value="Genomic_DNA"/>
</dbReference>
<proteinExistence type="inferred from homology"/>
<evidence type="ECO:0008006" key="5">
    <source>
        <dbReference type="Google" id="ProtNLM"/>
    </source>
</evidence>
<gene>
    <name evidence="3" type="ORF">CTM74_01740</name>
</gene>
<protein>
    <recommendedName>
        <fullName evidence="5">TolC family protein</fullName>
    </recommendedName>
</protein>
<dbReference type="Gene3D" id="1.20.1600.10">
    <property type="entry name" value="Outer membrane efflux proteins (OEP)"/>
    <property type="match status" value="1"/>
</dbReference>
<evidence type="ECO:0000256" key="1">
    <source>
        <dbReference type="ARBA" id="ARBA00007613"/>
    </source>
</evidence>
<dbReference type="InterPro" id="IPR010131">
    <property type="entry name" value="MdtP/NodT-like"/>
</dbReference>
<dbReference type="GO" id="GO:0015562">
    <property type="term" value="F:efflux transmembrane transporter activity"/>
    <property type="evidence" value="ECO:0007669"/>
    <property type="project" value="InterPro"/>
</dbReference>